<dbReference type="SUPFAM" id="SSF51905">
    <property type="entry name" value="FAD/NAD(P)-binding domain"/>
    <property type="match status" value="1"/>
</dbReference>
<organism evidence="3 4">
    <name type="scientific">Dothistroma septosporum (strain NZE10 / CBS 128990)</name>
    <name type="common">Red band needle blight fungus</name>
    <name type="synonym">Mycosphaerella pini</name>
    <dbReference type="NCBI Taxonomy" id="675120"/>
    <lineage>
        <taxon>Eukaryota</taxon>
        <taxon>Fungi</taxon>
        <taxon>Dikarya</taxon>
        <taxon>Ascomycota</taxon>
        <taxon>Pezizomycotina</taxon>
        <taxon>Dothideomycetes</taxon>
        <taxon>Dothideomycetidae</taxon>
        <taxon>Mycosphaerellales</taxon>
        <taxon>Mycosphaerellaceae</taxon>
        <taxon>Dothistroma</taxon>
    </lineage>
</organism>
<protein>
    <recommendedName>
        <fullName evidence="2">Amine oxidase domain-containing protein</fullName>
    </recommendedName>
</protein>
<evidence type="ECO:0000313" key="3">
    <source>
        <dbReference type="EMBL" id="EME42390.1"/>
    </source>
</evidence>
<dbReference type="EMBL" id="KB446541">
    <property type="protein sequence ID" value="EME42390.1"/>
    <property type="molecule type" value="Genomic_DNA"/>
</dbReference>
<dbReference type="PRINTS" id="PR00419">
    <property type="entry name" value="ADXRDTASE"/>
</dbReference>
<dbReference type="HOGENOM" id="CLU_004498_10_1_1"/>
<accession>N1PLG0</accession>
<dbReference type="eggNOG" id="KOG0029">
    <property type="taxonomic scope" value="Eukaryota"/>
</dbReference>
<dbReference type="AlphaFoldDB" id="N1PLG0"/>
<dbReference type="OMA" id="EFFDNYQ"/>
<dbReference type="PANTHER" id="PTHR10742:SF410">
    <property type="entry name" value="LYSINE-SPECIFIC HISTONE DEMETHYLASE 2"/>
    <property type="match status" value="1"/>
</dbReference>
<evidence type="ECO:0000313" key="4">
    <source>
        <dbReference type="Proteomes" id="UP000016933"/>
    </source>
</evidence>
<dbReference type="InterPro" id="IPR050281">
    <property type="entry name" value="Flavin_monoamine_oxidase"/>
</dbReference>
<evidence type="ECO:0000256" key="1">
    <source>
        <dbReference type="SAM" id="MobiDB-lite"/>
    </source>
</evidence>
<sequence length="538" mass="59430">MSNLKHNMAHLYHMTSITDSKPMKPSNCGSGLGEKELSVSLSATSLSETPRSAGDPGPEQRKSNKKVIVVGAGISGLRCAAVLQRHGIEVVVLEGRDRIGGRIHTTRSEKGVRDIGAAWLHETSQNKLVKLISKLKIDYYYDDGMPLYYTEQGRAGSQFKAKKVADEFADHCEWYYDTYPDAPDQSVSDFVNSFVQDHELITHDEQMWAPQAVKEVELWLGTATELASSKHLSYFITERNLYMRGGYDGIVLWTAESLLKSAGTIRLNHVVDRIVWSEDGSAKSTVEGHDGDGEAFRIDADAVVSTLPLGVLRHELVAFEPALPTDVLAGVSSFSYGALGKVFFEFADVFWSKDNDQFMFYPNPPALDEDLYGTSASSDSSSGIDTILNYATVTINLWIMTGAKELCVQIAEPLTQRIEAMTNKKEIYRFFEPLFKLLRTEPYKTLPPLLNVETTHWTQDPMAGFGSYSADKVGDEPERLMEALEKHKHSHLQFAGEHTTMVANGCVHGAFATGETAAKNLLGTFGVEYDGGDIVSLT</sequence>
<dbReference type="InterPro" id="IPR036188">
    <property type="entry name" value="FAD/NAD-bd_sf"/>
</dbReference>
<name>N1PLG0_DOTSN</name>
<dbReference type="STRING" id="675120.N1PLG0"/>
<keyword evidence="4" id="KW-1185">Reference proteome</keyword>
<dbReference type="Gene3D" id="3.90.660.10">
    <property type="match status" value="1"/>
</dbReference>
<dbReference type="Gene3D" id="3.50.50.60">
    <property type="entry name" value="FAD/NAD(P)-binding domain"/>
    <property type="match status" value="1"/>
</dbReference>
<reference evidence="4" key="1">
    <citation type="journal article" date="2012" name="PLoS Genet.">
        <title>The genomes of the fungal plant pathogens Cladosporium fulvum and Dothistroma septosporum reveal adaptation to different hosts and lifestyles but also signatures of common ancestry.</title>
        <authorList>
            <person name="de Wit P.J.G.M."/>
            <person name="van der Burgt A."/>
            <person name="Oekmen B."/>
            <person name="Stergiopoulos I."/>
            <person name="Abd-Elsalam K.A."/>
            <person name="Aerts A.L."/>
            <person name="Bahkali A.H."/>
            <person name="Beenen H.G."/>
            <person name="Chettri P."/>
            <person name="Cox M.P."/>
            <person name="Datema E."/>
            <person name="de Vries R.P."/>
            <person name="Dhillon B."/>
            <person name="Ganley A.R."/>
            <person name="Griffiths S.A."/>
            <person name="Guo Y."/>
            <person name="Hamelin R.C."/>
            <person name="Henrissat B."/>
            <person name="Kabir M.S."/>
            <person name="Jashni M.K."/>
            <person name="Kema G."/>
            <person name="Klaubauf S."/>
            <person name="Lapidus A."/>
            <person name="Levasseur A."/>
            <person name="Lindquist E."/>
            <person name="Mehrabi R."/>
            <person name="Ohm R.A."/>
            <person name="Owen T.J."/>
            <person name="Salamov A."/>
            <person name="Schwelm A."/>
            <person name="Schijlen E."/>
            <person name="Sun H."/>
            <person name="van den Burg H.A."/>
            <person name="van Ham R.C.H.J."/>
            <person name="Zhang S."/>
            <person name="Goodwin S.B."/>
            <person name="Grigoriev I.V."/>
            <person name="Collemare J."/>
            <person name="Bradshaw R.E."/>
        </authorList>
    </citation>
    <scope>NUCLEOTIDE SEQUENCE [LARGE SCALE GENOMIC DNA]</scope>
    <source>
        <strain evidence="4">NZE10 / CBS 128990</strain>
    </source>
</reference>
<dbReference type="OrthoDB" id="5046242at2759"/>
<dbReference type="Proteomes" id="UP000016933">
    <property type="component" value="Unassembled WGS sequence"/>
</dbReference>
<dbReference type="InterPro" id="IPR002937">
    <property type="entry name" value="Amino_oxidase"/>
</dbReference>
<dbReference type="Pfam" id="PF01593">
    <property type="entry name" value="Amino_oxidase"/>
    <property type="match status" value="1"/>
</dbReference>
<feature type="domain" description="Amine oxidase" evidence="2">
    <location>
        <begin position="74"/>
        <end position="522"/>
    </location>
</feature>
<dbReference type="GO" id="GO:0016491">
    <property type="term" value="F:oxidoreductase activity"/>
    <property type="evidence" value="ECO:0007669"/>
    <property type="project" value="InterPro"/>
</dbReference>
<dbReference type="SUPFAM" id="SSF54373">
    <property type="entry name" value="FAD-linked reductases, C-terminal domain"/>
    <property type="match status" value="1"/>
</dbReference>
<evidence type="ECO:0000259" key="2">
    <source>
        <dbReference type="Pfam" id="PF01593"/>
    </source>
</evidence>
<proteinExistence type="predicted"/>
<feature type="compositionally biased region" description="Polar residues" evidence="1">
    <location>
        <begin position="41"/>
        <end position="50"/>
    </location>
</feature>
<feature type="region of interest" description="Disordered" evidence="1">
    <location>
        <begin position="41"/>
        <end position="64"/>
    </location>
</feature>
<dbReference type="PANTHER" id="PTHR10742">
    <property type="entry name" value="FLAVIN MONOAMINE OXIDASE"/>
    <property type="match status" value="1"/>
</dbReference>
<gene>
    <name evidence="3" type="ORF">DOTSEDRAFT_73272</name>
</gene>
<reference evidence="3 4" key="2">
    <citation type="journal article" date="2012" name="PLoS Pathog.">
        <title>Diverse lifestyles and strategies of plant pathogenesis encoded in the genomes of eighteen Dothideomycetes fungi.</title>
        <authorList>
            <person name="Ohm R.A."/>
            <person name="Feau N."/>
            <person name="Henrissat B."/>
            <person name="Schoch C.L."/>
            <person name="Horwitz B.A."/>
            <person name="Barry K.W."/>
            <person name="Condon B.J."/>
            <person name="Copeland A.C."/>
            <person name="Dhillon B."/>
            <person name="Glaser F."/>
            <person name="Hesse C.N."/>
            <person name="Kosti I."/>
            <person name="LaButti K."/>
            <person name="Lindquist E.A."/>
            <person name="Lucas S."/>
            <person name="Salamov A.A."/>
            <person name="Bradshaw R.E."/>
            <person name="Ciuffetti L."/>
            <person name="Hamelin R.C."/>
            <person name="Kema G.H.J."/>
            <person name="Lawrence C."/>
            <person name="Scott J.A."/>
            <person name="Spatafora J.W."/>
            <person name="Turgeon B.G."/>
            <person name="de Wit P.J.G.M."/>
            <person name="Zhong S."/>
            <person name="Goodwin S.B."/>
            <person name="Grigoriev I.V."/>
        </authorList>
    </citation>
    <scope>NUCLEOTIDE SEQUENCE [LARGE SCALE GENOMIC DNA]</scope>
    <source>
        <strain evidence="4">NZE10 / CBS 128990</strain>
    </source>
</reference>